<proteinExistence type="predicted"/>
<organism evidence="3 4">
    <name type="scientific">Dorcoceras hygrometricum</name>
    <dbReference type="NCBI Taxonomy" id="472368"/>
    <lineage>
        <taxon>Eukaryota</taxon>
        <taxon>Viridiplantae</taxon>
        <taxon>Streptophyta</taxon>
        <taxon>Embryophyta</taxon>
        <taxon>Tracheophyta</taxon>
        <taxon>Spermatophyta</taxon>
        <taxon>Magnoliopsida</taxon>
        <taxon>eudicotyledons</taxon>
        <taxon>Gunneridae</taxon>
        <taxon>Pentapetalae</taxon>
        <taxon>asterids</taxon>
        <taxon>lamiids</taxon>
        <taxon>Lamiales</taxon>
        <taxon>Gesneriaceae</taxon>
        <taxon>Didymocarpoideae</taxon>
        <taxon>Trichosporeae</taxon>
        <taxon>Loxocarpinae</taxon>
        <taxon>Dorcoceras</taxon>
    </lineage>
</organism>
<feature type="region of interest" description="Disordered" evidence="1">
    <location>
        <begin position="67"/>
        <end position="104"/>
    </location>
</feature>
<protein>
    <submittedName>
        <fullName evidence="3">Uncharacterized protein</fullName>
    </submittedName>
</protein>
<gene>
    <name evidence="3" type="ORF">F511_24455</name>
</gene>
<feature type="region of interest" description="Disordered" evidence="1">
    <location>
        <begin position="177"/>
        <end position="216"/>
    </location>
</feature>
<feature type="compositionally biased region" description="Basic residues" evidence="1">
    <location>
        <begin position="69"/>
        <end position="79"/>
    </location>
</feature>
<sequence>MSYTHSGHLFVADLIELCLKFFGCLVGCSLLLLSGVSCIATAFYLCDSAGRLCVVISADEATVSSRNAKISRRKMRRSRRSEENQPVARFSRKIQQKRKRSRSRLESAAAKQLTTFEELRKAGCQLLSLFKMAKATGACKKKRTQIPSKHEDVKLLYSAGRLCVVISADEATVSSRNAKISRRKMRRSRRSEENQPVARFSRKIQQKRKRSRSRLESAAAKQLTTFEELRKAGCQLLSLFKMAKATGACKKKRTQVLLLFRGALHNYGKKTRQPSGALNRVLEAFQREVIQQRLYIGGDAH</sequence>
<feature type="transmembrane region" description="Helical" evidence="2">
    <location>
        <begin position="21"/>
        <end position="45"/>
    </location>
</feature>
<feature type="compositionally biased region" description="Basic residues" evidence="1">
    <location>
        <begin position="90"/>
        <end position="102"/>
    </location>
</feature>
<evidence type="ECO:0000256" key="2">
    <source>
        <dbReference type="SAM" id="Phobius"/>
    </source>
</evidence>
<dbReference type="Proteomes" id="UP000250235">
    <property type="component" value="Unassembled WGS sequence"/>
</dbReference>
<evidence type="ECO:0000313" key="4">
    <source>
        <dbReference type="Proteomes" id="UP000250235"/>
    </source>
</evidence>
<reference evidence="3 4" key="1">
    <citation type="journal article" date="2015" name="Proc. Natl. Acad. Sci. U.S.A.">
        <title>The resurrection genome of Boea hygrometrica: A blueprint for survival of dehydration.</title>
        <authorList>
            <person name="Xiao L."/>
            <person name="Yang G."/>
            <person name="Zhang L."/>
            <person name="Yang X."/>
            <person name="Zhao S."/>
            <person name="Ji Z."/>
            <person name="Zhou Q."/>
            <person name="Hu M."/>
            <person name="Wang Y."/>
            <person name="Chen M."/>
            <person name="Xu Y."/>
            <person name="Jin H."/>
            <person name="Xiao X."/>
            <person name="Hu G."/>
            <person name="Bao F."/>
            <person name="Hu Y."/>
            <person name="Wan P."/>
            <person name="Li L."/>
            <person name="Deng X."/>
            <person name="Kuang T."/>
            <person name="Xiang C."/>
            <person name="Zhu J.K."/>
            <person name="Oliver M.J."/>
            <person name="He Y."/>
        </authorList>
    </citation>
    <scope>NUCLEOTIDE SEQUENCE [LARGE SCALE GENOMIC DNA]</scope>
    <source>
        <strain evidence="4">cv. XS01</strain>
    </source>
</reference>
<keyword evidence="4" id="KW-1185">Reference proteome</keyword>
<dbReference type="EMBL" id="KV010163">
    <property type="protein sequence ID" value="KZV28197.1"/>
    <property type="molecule type" value="Genomic_DNA"/>
</dbReference>
<name>A0A2Z7B8N3_9LAMI</name>
<feature type="compositionally biased region" description="Basic residues" evidence="1">
    <location>
        <begin position="200"/>
        <end position="212"/>
    </location>
</feature>
<feature type="compositionally biased region" description="Basic residues" evidence="1">
    <location>
        <begin position="179"/>
        <end position="189"/>
    </location>
</feature>
<keyword evidence="2" id="KW-0812">Transmembrane</keyword>
<evidence type="ECO:0000256" key="1">
    <source>
        <dbReference type="SAM" id="MobiDB-lite"/>
    </source>
</evidence>
<keyword evidence="2" id="KW-0472">Membrane</keyword>
<evidence type="ECO:0000313" key="3">
    <source>
        <dbReference type="EMBL" id="KZV28197.1"/>
    </source>
</evidence>
<accession>A0A2Z7B8N3</accession>
<dbReference type="AlphaFoldDB" id="A0A2Z7B8N3"/>
<keyword evidence="2" id="KW-1133">Transmembrane helix</keyword>